<proteinExistence type="predicted"/>
<dbReference type="Gene3D" id="2.40.10.10">
    <property type="entry name" value="Trypsin-like serine proteases"/>
    <property type="match status" value="1"/>
</dbReference>
<dbReference type="SUPFAM" id="SSF50494">
    <property type="entry name" value="Trypsin-like serine proteases"/>
    <property type="match status" value="1"/>
</dbReference>
<comment type="caution">
    <text evidence="3">The sequence shown here is derived from an EMBL/GenBank/DDBJ whole genome shotgun (WGS) entry which is preliminary data.</text>
</comment>
<dbReference type="OrthoDB" id="6380398at2759"/>
<keyword evidence="1" id="KW-1015">Disulfide bond</keyword>
<accession>A0A9W8HWY0</accession>
<evidence type="ECO:0000259" key="2">
    <source>
        <dbReference type="Pfam" id="PF00089"/>
    </source>
</evidence>
<evidence type="ECO:0000256" key="1">
    <source>
        <dbReference type="ARBA" id="ARBA00023157"/>
    </source>
</evidence>
<organism evidence="3 4">
    <name type="scientific">Coemansia guatemalensis</name>
    <dbReference type="NCBI Taxonomy" id="2761395"/>
    <lineage>
        <taxon>Eukaryota</taxon>
        <taxon>Fungi</taxon>
        <taxon>Fungi incertae sedis</taxon>
        <taxon>Zoopagomycota</taxon>
        <taxon>Kickxellomycotina</taxon>
        <taxon>Kickxellomycetes</taxon>
        <taxon>Kickxellales</taxon>
        <taxon>Kickxellaceae</taxon>
        <taxon>Coemansia</taxon>
    </lineage>
</organism>
<dbReference type="InterPro" id="IPR050430">
    <property type="entry name" value="Peptidase_S1"/>
</dbReference>
<dbReference type="PANTHER" id="PTHR24276">
    <property type="entry name" value="POLYSERASE-RELATED"/>
    <property type="match status" value="1"/>
</dbReference>
<dbReference type="PROSITE" id="PS00134">
    <property type="entry name" value="TRYPSIN_HIS"/>
    <property type="match status" value="1"/>
</dbReference>
<sequence length="97" mass="10304">MQRPWLPAGILAIATALVHISVIFSTAYAAGENTLIERIVGGSAVENNDYAFAVRLNIETGRDSYLCGGTLISSSLVVTAAHCMVDADSNTTYEPKQ</sequence>
<dbReference type="AlphaFoldDB" id="A0A9W8HWY0"/>
<evidence type="ECO:0000313" key="4">
    <source>
        <dbReference type="Proteomes" id="UP001140094"/>
    </source>
</evidence>
<keyword evidence="4" id="KW-1185">Reference proteome</keyword>
<feature type="non-terminal residue" evidence="3">
    <location>
        <position position="97"/>
    </location>
</feature>
<dbReference type="InterPro" id="IPR018114">
    <property type="entry name" value="TRYPSIN_HIS"/>
</dbReference>
<evidence type="ECO:0000313" key="3">
    <source>
        <dbReference type="EMBL" id="KAJ2797025.1"/>
    </source>
</evidence>
<protein>
    <recommendedName>
        <fullName evidence="2">Peptidase S1 domain-containing protein</fullName>
    </recommendedName>
</protein>
<dbReference type="Pfam" id="PF00089">
    <property type="entry name" value="Trypsin"/>
    <property type="match status" value="1"/>
</dbReference>
<dbReference type="InterPro" id="IPR043504">
    <property type="entry name" value="Peptidase_S1_PA_chymotrypsin"/>
</dbReference>
<dbReference type="GO" id="GO:0006508">
    <property type="term" value="P:proteolysis"/>
    <property type="evidence" value="ECO:0007669"/>
    <property type="project" value="InterPro"/>
</dbReference>
<dbReference type="GO" id="GO:0004252">
    <property type="term" value="F:serine-type endopeptidase activity"/>
    <property type="evidence" value="ECO:0007669"/>
    <property type="project" value="InterPro"/>
</dbReference>
<dbReference type="Proteomes" id="UP001140094">
    <property type="component" value="Unassembled WGS sequence"/>
</dbReference>
<dbReference type="InterPro" id="IPR009003">
    <property type="entry name" value="Peptidase_S1_PA"/>
</dbReference>
<feature type="domain" description="Peptidase S1" evidence="2">
    <location>
        <begin position="39"/>
        <end position="88"/>
    </location>
</feature>
<dbReference type="PANTHER" id="PTHR24276:SF98">
    <property type="entry name" value="FI18310P1-RELATED"/>
    <property type="match status" value="1"/>
</dbReference>
<dbReference type="EMBL" id="JANBUO010001737">
    <property type="protein sequence ID" value="KAJ2797025.1"/>
    <property type="molecule type" value="Genomic_DNA"/>
</dbReference>
<dbReference type="InterPro" id="IPR001254">
    <property type="entry name" value="Trypsin_dom"/>
</dbReference>
<reference evidence="3" key="1">
    <citation type="submission" date="2022-07" db="EMBL/GenBank/DDBJ databases">
        <title>Phylogenomic reconstructions and comparative analyses of Kickxellomycotina fungi.</title>
        <authorList>
            <person name="Reynolds N.K."/>
            <person name="Stajich J.E."/>
            <person name="Barry K."/>
            <person name="Grigoriev I.V."/>
            <person name="Crous P."/>
            <person name="Smith M.E."/>
        </authorList>
    </citation>
    <scope>NUCLEOTIDE SEQUENCE</scope>
    <source>
        <strain evidence="3">NRRL 1565</strain>
    </source>
</reference>
<name>A0A9W8HWY0_9FUNG</name>
<gene>
    <name evidence="3" type="ORF">H4R20_005339</name>
</gene>